<dbReference type="InterPro" id="IPR003838">
    <property type="entry name" value="ABC3_permease_C"/>
</dbReference>
<feature type="transmembrane region" description="Helical" evidence="6">
    <location>
        <begin position="439"/>
        <end position="459"/>
    </location>
</feature>
<dbReference type="RefSeq" id="WP_345239880.1">
    <property type="nucleotide sequence ID" value="NZ_BAABHD010000003.1"/>
</dbReference>
<feature type="transmembrane region" description="Helical" evidence="6">
    <location>
        <begin position="347"/>
        <end position="366"/>
    </location>
</feature>
<reference evidence="10" key="1">
    <citation type="journal article" date="2019" name="Int. J. Syst. Evol. Microbiol.">
        <title>The Global Catalogue of Microorganisms (GCM) 10K type strain sequencing project: providing services to taxonomists for standard genome sequencing and annotation.</title>
        <authorList>
            <consortium name="The Broad Institute Genomics Platform"/>
            <consortium name="The Broad Institute Genome Sequencing Center for Infectious Disease"/>
            <person name="Wu L."/>
            <person name="Ma J."/>
        </authorList>
    </citation>
    <scope>NUCLEOTIDE SEQUENCE [LARGE SCALE GENOMIC DNA]</scope>
    <source>
        <strain evidence="10">JCM 17927</strain>
    </source>
</reference>
<evidence type="ECO:0000313" key="9">
    <source>
        <dbReference type="EMBL" id="GAA4447058.1"/>
    </source>
</evidence>
<keyword evidence="10" id="KW-1185">Reference proteome</keyword>
<sequence>MFLNYLKIAFRNLLKHKAYAAVNIVGLSVAFGVCLLLFLTVYHEFSYDNFHANGKTLYRVYNQLGTDQKGTVLMAPFTPAVQKEFPNEVRRISRIVDAGGLVRVGDKEMGKNVRLVDPDFLQMFTFPLIKGDANTALNSLSSVVLTEKVATDLFGSADPIGKTVSLLLTDTWQPFIVSGVMANLPENSSVQFEVLGRFELNPNYQASKDQWDSQYHSVFLQLDEKVSEAAFEQRLRPFTSKYLVETLRNLKRDGAQADENGDLASFRLLPMRDMHFNAEVGGDTVSAIKPVYLYLLLVIGGLILLIACINFINLSTARSLTRSKEVGMRKVLGALKMQLAFQFWGEALIICLFSLGLGGLMAFGLLSEYKKLFNNALSLASYKDPIVLLSILGAFLLVTILAGGYPALFMARFNTIEVLKGKISSARSSSASAGGLRNTLVVVQFAIATFLIVCTLIVWQQISFLRSMPLGYNQNQVVSIPVGSGVSGQKALELMRDKLAQQPRILSITGTSRNLGRGTDGSTYTSIIGFDYKNRGVRSHYLRVDYDYIKTLDLKLLAGRDFSREFATDTTTAVVINEAMAKQLAEKNPIGTLLNINDGQPPMQVVGVVKDYHFESLKQSINPITFFIDTDWPVNYIFVKIAPDNAPATMDLLKKTWAEVAPKSTFLGTFLDENTNRQYRSEERMSQIFMSAAVLAIILSCMGLFAIAIMVMTQRTKEIGVRKVLGASVFSIVALLSRDFLKLVLVGIIIASPLAWWGMSKWLQEFAFKIDIEWWVFALAGLLAVLIAFVTVSFQSIKAALRNPVTSLRSE</sequence>
<keyword evidence="3 6" id="KW-0812">Transmembrane</keyword>
<evidence type="ECO:0000256" key="5">
    <source>
        <dbReference type="ARBA" id="ARBA00023136"/>
    </source>
</evidence>
<feature type="domain" description="ABC3 transporter permease C-terminal" evidence="7">
    <location>
        <begin position="298"/>
        <end position="414"/>
    </location>
</feature>
<keyword evidence="2" id="KW-1003">Cell membrane</keyword>
<feature type="domain" description="MacB-like periplasmic core" evidence="8">
    <location>
        <begin position="448"/>
        <end position="649"/>
    </location>
</feature>
<evidence type="ECO:0000256" key="2">
    <source>
        <dbReference type="ARBA" id="ARBA00022475"/>
    </source>
</evidence>
<keyword evidence="5 6" id="KW-0472">Membrane</keyword>
<accession>A0ABP8M9W8</accession>
<keyword evidence="4 6" id="KW-1133">Transmembrane helix</keyword>
<dbReference type="Pfam" id="PF12704">
    <property type="entry name" value="MacB_PCD"/>
    <property type="match status" value="2"/>
</dbReference>
<dbReference type="Proteomes" id="UP001501175">
    <property type="component" value="Unassembled WGS sequence"/>
</dbReference>
<feature type="transmembrane region" description="Helical" evidence="6">
    <location>
        <begin position="291"/>
        <end position="312"/>
    </location>
</feature>
<evidence type="ECO:0000259" key="7">
    <source>
        <dbReference type="Pfam" id="PF02687"/>
    </source>
</evidence>
<dbReference type="InterPro" id="IPR050250">
    <property type="entry name" value="Macrolide_Exporter_MacB"/>
</dbReference>
<evidence type="ECO:0000256" key="4">
    <source>
        <dbReference type="ARBA" id="ARBA00022989"/>
    </source>
</evidence>
<feature type="transmembrane region" description="Helical" evidence="6">
    <location>
        <begin position="774"/>
        <end position="794"/>
    </location>
</feature>
<comment type="subcellular location">
    <subcellularLocation>
        <location evidence="1">Cell membrane</location>
        <topology evidence="1">Multi-pass membrane protein</topology>
    </subcellularLocation>
</comment>
<feature type="domain" description="ABC3 transporter permease C-terminal" evidence="7">
    <location>
        <begin position="691"/>
        <end position="801"/>
    </location>
</feature>
<gene>
    <name evidence="9" type="ORF">GCM10023189_02920</name>
</gene>
<dbReference type="PANTHER" id="PTHR30572:SF18">
    <property type="entry name" value="ABC-TYPE MACROLIDE FAMILY EXPORT SYSTEM PERMEASE COMPONENT 2"/>
    <property type="match status" value="1"/>
</dbReference>
<dbReference type="InterPro" id="IPR025857">
    <property type="entry name" value="MacB_PCD"/>
</dbReference>
<feature type="transmembrane region" description="Helical" evidence="6">
    <location>
        <begin position="688"/>
        <end position="713"/>
    </location>
</feature>
<evidence type="ECO:0000256" key="1">
    <source>
        <dbReference type="ARBA" id="ARBA00004651"/>
    </source>
</evidence>
<protein>
    <submittedName>
        <fullName evidence="9">ABC transporter permease</fullName>
    </submittedName>
</protein>
<dbReference type="EMBL" id="BAABHD010000003">
    <property type="protein sequence ID" value="GAA4447058.1"/>
    <property type="molecule type" value="Genomic_DNA"/>
</dbReference>
<feature type="domain" description="MacB-like periplasmic core" evidence="8">
    <location>
        <begin position="21"/>
        <end position="236"/>
    </location>
</feature>
<evidence type="ECO:0000313" key="10">
    <source>
        <dbReference type="Proteomes" id="UP001501175"/>
    </source>
</evidence>
<comment type="caution">
    <text evidence="9">The sequence shown here is derived from an EMBL/GenBank/DDBJ whole genome shotgun (WGS) entry which is preliminary data.</text>
</comment>
<evidence type="ECO:0000256" key="3">
    <source>
        <dbReference type="ARBA" id="ARBA00022692"/>
    </source>
</evidence>
<dbReference type="PANTHER" id="PTHR30572">
    <property type="entry name" value="MEMBRANE COMPONENT OF TRANSPORTER-RELATED"/>
    <property type="match status" value="1"/>
</dbReference>
<name>A0ABP8M9W8_9BACT</name>
<dbReference type="Pfam" id="PF02687">
    <property type="entry name" value="FtsX"/>
    <property type="match status" value="2"/>
</dbReference>
<evidence type="ECO:0000259" key="8">
    <source>
        <dbReference type="Pfam" id="PF12704"/>
    </source>
</evidence>
<organism evidence="9 10">
    <name type="scientific">Nibrella saemangeumensis</name>
    <dbReference type="NCBI Taxonomy" id="1084526"/>
    <lineage>
        <taxon>Bacteria</taxon>
        <taxon>Pseudomonadati</taxon>
        <taxon>Bacteroidota</taxon>
        <taxon>Cytophagia</taxon>
        <taxon>Cytophagales</taxon>
        <taxon>Spirosomataceae</taxon>
        <taxon>Nibrella</taxon>
    </lineage>
</organism>
<feature type="transmembrane region" description="Helical" evidence="6">
    <location>
        <begin position="386"/>
        <end position="408"/>
    </location>
</feature>
<evidence type="ECO:0000256" key="6">
    <source>
        <dbReference type="SAM" id="Phobius"/>
    </source>
</evidence>
<proteinExistence type="predicted"/>
<feature type="transmembrane region" description="Helical" evidence="6">
    <location>
        <begin position="743"/>
        <end position="759"/>
    </location>
</feature>
<feature type="transmembrane region" description="Helical" evidence="6">
    <location>
        <begin position="20"/>
        <end position="42"/>
    </location>
</feature>